<dbReference type="STRING" id="1428644.BIV57_13805"/>
<dbReference type="AlphaFoldDB" id="A0A1J7CB75"/>
<gene>
    <name evidence="8" type="ORF">BIV57_13805</name>
</gene>
<dbReference type="Pfam" id="PF00293">
    <property type="entry name" value="NUDIX"/>
    <property type="match status" value="1"/>
</dbReference>
<dbReference type="InterPro" id="IPR020084">
    <property type="entry name" value="NUDIX_hydrolase_CS"/>
</dbReference>
<accession>A0A1J7CB75</accession>
<dbReference type="PRINTS" id="PR00502">
    <property type="entry name" value="NUDIXFAMILY"/>
</dbReference>
<keyword evidence="3 5" id="KW-0378">Hydrolase</keyword>
<keyword evidence="9" id="KW-1185">Reference proteome</keyword>
<comment type="similarity">
    <text evidence="2 5">Belongs to the Nudix hydrolase family.</text>
</comment>
<evidence type="ECO:0000256" key="1">
    <source>
        <dbReference type="ARBA" id="ARBA00001946"/>
    </source>
</evidence>
<comment type="cofactor">
    <cofactor evidence="1">
        <name>Mg(2+)</name>
        <dbReference type="ChEBI" id="CHEBI:18420"/>
    </cofactor>
</comment>
<dbReference type="Gene3D" id="3.90.79.10">
    <property type="entry name" value="Nucleoside Triphosphate Pyrophosphohydrolase"/>
    <property type="match status" value="1"/>
</dbReference>
<evidence type="ECO:0000256" key="6">
    <source>
        <dbReference type="SAM" id="MobiDB-lite"/>
    </source>
</evidence>
<dbReference type="OrthoDB" id="4287477at2"/>
<dbReference type="CDD" id="cd03673">
    <property type="entry name" value="NUDIX_Ap6A_hydrolase"/>
    <property type="match status" value="1"/>
</dbReference>
<sequence length="258" mass="27245">MGSATTEPVLAAGAVLWRPAPGGGREVAVIHRPKYDDWSLPKGKAEPGEEPPETAAREVEEETGHRVRLGPPLPSVEYPLDCGRLKYVRWWAGRSVDGEFAPNHEVDRMVWLPMDEARDALTHPRDLPVLDALAALPAATVPVALVRRSAEPRRAAALLDLFAAGPGWAWAVLSDGTARAGRAAAALDGSGTTVPADLAETARRLAADGTPTAVVARRRELAALARSLGAEPEIPDAGVTVLHLSGTHLLADEAHAPL</sequence>
<proteinExistence type="inferred from homology"/>
<dbReference type="GO" id="GO:0016787">
    <property type="term" value="F:hydrolase activity"/>
    <property type="evidence" value="ECO:0007669"/>
    <property type="project" value="UniProtKB-KW"/>
</dbReference>
<keyword evidence="4" id="KW-0460">Magnesium</keyword>
<reference evidence="8 9" key="1">
    <citation type="submission" date="2016-10" db="EMBL/GenBank/DDBJ databases">
        <title>Genome sequence of Streptomyces gilvigriseus MUSC 26.</title>
        <authorList>
            <person name="Lee L.-H."/>
            <person name="Ser H.-L."/>
        </authorList>
    </citation>
    <scope>NUCLEOTIDE SEQUENCE [LARGE SCALE GENOMIC DNA]</scope>
    <source>
        <strain evidence="8 9">MUSC 26</strain>
    </source>
</reference>
<dbReference type="InterPro" id="IPR020476">
    <property type="entry name" value="Nudix_hydrolase"/>
</dbReference>
<evidence type="ECO:0000313" key="8">
    <source>
        <dbReference type="EMBL" id="OIV36890.1"/>
    </source>
</evidence>
<evidence type="ECO:0000256" key="3">
    <source>
        <dbReference type="ARBA" id="ARBA00022801"/>
    </source>
</evidence>
<organism evidence="8 9">
    <name type="scientific">Mangrovactinospora gilvigrisea</name>
    <dbReference type="NCBI Taxonomy" id="1428644"/>
    <lineage>
        <taxon>Bacteria</taxon>
        <taxon>Bacillati</taxon>
        <taxon>Actinomycetota</taxon>
        <taxon>Actinomycetes</taxon>
        <taxon>Kitasatosporales</taxon>
        <taxon>Streptomycetaceae</taxon>
        <taxon>Mangrovactinospora</taxon>
    </lineage>
</organism>
<evidence type="ECO:0000256" key="4">
    <source>
        <dbReference type="ARBA" id="ARBA00022842"/>
    </source>
</evidence>
<feature type="compositionally biased region" description="Basic and acidic residues" evidence="6">
    <location>
        <begin position="37"/>
        <end position="47"/>
    </location>
</feature>
<dbReference type="InterPro" id="IPR000086">
    <property type="entry name" value="NUDIX_hydrolase_dom"/>
</dbReference>
<feature type="region of interest" description="Disordered" evidence="6">
    <location>
        <begin position="37"/>
        <end position="70"/>
    </location>
</feature>
<evidence type="ECO:0000259" key="7">
    <source>
        <dbReference type="PROSITE" id="PS51462"/>
    </source>
</evidence>
<comment type="caution">
    <text evidence="8">The sequence shown here is derived from an EMBL/GenBank/DDBJ whole genome shotgun (WGS) entry which is preliminary data.</text>
</comment>
<protein>
    <recommendedName>
        <fullName evidence="7">Nudix hydrolase domain-containing protein</fullName>
    </recommendedName>
</protein>
<dbReference type="RefSeq" id="WP_071657138.1">
    <property type="nucleotide sequence ID" value="NZ_MLCF01000070.1"/>
</dbReference>
<dbReference type="EMBL" id="MLCF01000070">
    <property type="protein sequence ID" value="OIV36890.1"/>
    <property type="molecule type" value="Genomic_DNA"/>
</dbReference>
<dbReference type="PANTHER" id="PTHR43222:SF9">
    <property type="entry name" value="8-OXO-(D)GTP PHOSPHATASE"/>
    <property type="match status" value="1"/>
</dbReference>
<dbReference type="PROSITE" id="PS51462">
    <property type="entry name" value="NUDIX"/>
    <property type="match status" value="1"/>
</dbReference>
<dbReference type="SUPFAM" id="SSF55811">
    <property type="entry name" value="Nudix"/>
    <property type="match status" value="1"/>
</dbReference>
<feature type="domain" description="Nudix hydrolase" evidence="7">
    <location>
        <begin position="7"/>
        <end position="135"/>
    </location>
</feature>
<dbReference type="Proteomes" id="UP000243342">
    <property type="component" value="Unassembled WGS sequence"/>
</dbReference>
<dbReference type="PROSITE" id="PS00893">
    <property type="entry name" value="NUDIX_BOX"/>
    <property type="match status" value="1"/>
</dbReference>
<feature type="compositionally biased region" description="Basic and acidic residues" evidence="6">
    <location>
        <begin position="55"/>
        <end position="65"/>
    </location>
</feature>
<evidence type="ECO:0000256" key="5">
    <source>
        <dbReference type="RuleBase" id="RU003476"/>
    </source>
</evidence>
<dbReference type="InterPro" id="IPR015797">
    <property type="entry name" value="NUDIX_hydrolase-like_dom_sf"/>
</dbReference>
<evidence type="ECO:0000256" key="2">
    <source>
        <dbReference type="ARBA" id="ARBA00005582"/>
    </source>
</evidence>
<dbReference type="PANTHER" id="PTHR43222">
    <property type="entry name" value="NUDIX HYDROLASE 23"/>
    <property type="match status" value="1"/>
</dbReference>
<name>A0A1J7CB75_9ACTN</name>
<evidence type="ECO:0000313" key="9">
    <source>
        <dbReference type="Proteomes" id="UP000243342"/>
    </source>
</evidence>